<organism evidence="2 3">
    <name type="scientific">Phytohabitans aurantiacus</name>
    <dbReference type="NCBI Taxonomy" id="3016789"/>
    <lineage>
        <taxon>Bacteria</taxon>
        <taxon>Bacillati</taxon>
        <taxon>Actinomycetota</taxon>
        <taxon>Actinomycetes</taxon>
        <taxon>Micromonosporales</taxon>
        <taxon>Micromonosporaceae</taxon>
    </lineage>
</organism>
<dbReference type="Proteomes" id="UP001144280">
    <property type="component" value="Unassembled WGS sequence"/>
</dbReference>
<keyword evidence="3" id="KW-1185">Reference proteome</keyword>
<evidence type="ECO:0000256" key="1">
    <source>
        <dbReference type="SAM" id="SignalP"/>
    </source>
</evidence>
<evidence type="ECO:0000313" key="3">
    <source>
        <dbReference type="Proteomes" id="UP001144280"/>
    </source>
</evidence>
<proteinExistence type="predicted"/>
<evidence type="ECO:0000313" key="2">
    <source>
        <dbReference type="EMBL" id="GLI02759.1"/>
    </source>
</evidence>
<dbReference type="EMBL" id="BSDI01000069">
    <property type="protein sequence ID" value="GLI02759.1"/>
    <property type="molecule type" value="Genomic_DNA"/>
</dbReference>
<protein>
    <recommendedName>
        <fullName evidence="4">Secreted protein</fullName>
    </recommendedName>
</protein>
<feature type="signal peptide" evidence="1">
    <location>
        <begin position="1"/>
        <end position="17"/>
    </location>
</feature>
<gene>
    <name evidence="2" type="ORF">Pa4123_80370</name>
</gene>
<name>A0ABQ5R7M2_9ACTN</name>
<evidence type="ECO:0008006" key="4">
    <source>
        <dbReference type="Google" id="ProtNLM"/>
    </source>
</evidence>
<sequence length="373" mass="39959">MALAASVLIVPATPVNASPPSISWDVPLDHIDDDDVGVTYREGGLVIASGGGESASVRWGRVSAYQITRRTTTALVNRVWAEVAADVAVSVEVRAEIGARRWSEWRATPAILPDTTVVEVRVNLDGPGSVARVRMGAGRGERAARVSGGGYRVFATREGLVGRTTANGHVITKRDHFVALPSRRGLAPKDAGDYTVRVCAASGRCEWAPVWDVGPWNVTDDYWNPPSVRQSWTDLPQGRPEAQAAYQEGYNGGKDGFGRRVLNPAGIDLADGTFWDGLWLTTNAWVDVTYLWMVDGARGTVRTADSTLTVRNGPRVRATAVGIAANHARPIIECQVAGDTVTGTYGSTNLWNRLAPGYFVSDAYVNAGPSPTC</sequence>
<reference evidence="2" key="1">
    <citation type="submission" date="2022-12" db="EMBL/GenBank/DDBJ databases">
        <title>New Phytohabitans aurantiacus sp. RD004123 nov., an actinomycete isolated from soil.</title>
        <authorList>
            <person name="Triningsih D.W."/>
            <person name="Harunari E."/>
            <person name="Igarashi Y."/>
        </authorList>
    </citation>
    <scope>NUCLEOTIDE SEQUENCE</scope>
    <source>
        <strain evidence="2">RD004123</strain>
    </source>
</reference>
<keyword evidence="1" id="KW-0732">Signal</keyword>
<feature type="chain" id="PRO_5047361010" description="Secreted protein" evidence="1">
    <location>
        <begin position="18"/>
        <end position="373"/>
    </location>
</feature>
<accession>A0ABQ5R7M2</accession>
<comment type="caution">
    <text evidence="2">The sequence shown here is derived from an EMBL/GenBank/DDBJ whole genome shotgun (WGS) entry which is preliminary data.</text>
</comment>